<keyword evidence="5" id="KW-0560">Oxidoreductase</keyword>
<dbReference type="InterPro" id="IPR016166">
    <property type="entry name" value="FAD-bd_PCMH"/>
</dbReference>
<dbReference type="InterPro" id="IPR036661">
    <property type="entry name" value="Luciferase-like_sf"/>
</dbReference>
<name>A0A1N6Z131_9ACTN</name>
<dbReference type="PANTHER" id="PTHR42973:SF39">
    <property type="entry name" value="FAD-BINDING PCMH-TYPE DOMAIN-CONTAINING PROTEIN"/>
    <property type="match status" value="1"/>
</dbReference>
<evidence type="ECO:0000313" key="7">
    <source>
        <dbReference type="EMBL" id="SIR20479.1"/>
    </source>
</evidence>
<dbReference type="InterPro" id="IPR036318">
    <property type="entry name" value="FAD-bd_PCMH-like_sf"/>
</dbReference>
<dbReference type="SUPFAM" id="SSF51679">
    <property type="entry name" value="Bacterial luciferase-like"/>
    <property type="match status" value="1"/>
</dbReference>
<feature type="domain" description="FAD-binding PCMH-type" evidence="6">
    <location>
        <begin position="351"/>
        <end position="524"/>
    </location>
</feature>
<dbReference type="InterPro" id="IPR016169">
    <property type="entry name" value="FAD-bd_PCMH_sub2"/>
</dbReference>
<proteinExistence type="inferred from homology"/>
<dbReference type="Proteomes" id="UP000186004">
    <property type="component" value="Unassembled WGS sequence"/>
</dbReference>
<protein>
    <submittedName>
        <fullName evidence="7">FAD/FMN-containing dehydrogenase</fullName>
    </submittedName>
</protein>
<organism evidence="7 8">
    <name type="scientific">Micromonospora avicenniae</name>
    <dbReference type="NCBI Taxonomy" id="1198245"/>
    <lineage>
        <taxon>Bacteria</taxon>
        <taxon>Bacillati</taxon>
        <taxon>Actinomycetota</taxon>
        <taxon>Actinomycetes</taxon>
        <taxon>Micromonosporales</taxon>
        <taxon>Micromonosporaceae</taxon>
        <taxon>Micromonospora</taxon>
    </lineage>
</organism>
<keyword evidence="4" id="KW-0274">FAD</keyword>
<dbReference type="EMBL" id="FTNF01000007">
    <property type="protein sequence ID" value="SIR20479.1"/>
    <property type="molecule type" value="Genomic_DNA"/>
</dbReference>
<dbReference type="Gene3D" id="3.40.462.20">
    <property type="match status" value="1"/>
</dbReference>
<dbReference type="AlphaFoldDB" id="A0A1N6Z131"/>
<dbReference type="SUPFAM" id="SSF56176">
    <property type="entry name" value="FAD-binding/transporter-associated domain-like"/>
    <property type="match status" value="1"/>
</dbReference>
<gene>
    <name evidence="7" type="ORF">SAMN05444858_107123</name>
</gene>
<evidence type="ECO:0000256" key="3">
    <source>
        <dbReference type="ARBA" id="ARBA00022630"/>
    </source>
</evidence>
<comment type="similarity">
    <text evidence="2">Belongs to the oxygen-dependent FAD-linked oxidoreductase family.</text>
</comment>
<comment type="cofactor">
    <cofactor evidence="1">
        <name>FAD</name>
        <dbReference type="ChEBI" id="CHEBI:57692"/>
    </cofactor>
</comment>
<dbReference type="InterPro" id="IPR050416">
    <property type="entry name" value="FAD-linked_Oxidoreductase"/>
</dbReference>
<evidence type="ECO:0000313" key="8">
    <source>
        <dbReference type="Proteomes" id="UP000186004"/>
    </source>
</evidence>
<evidence type="ECO:0000256" key="5">
    <source>
        <dbReference type="ARBA" id="ARBA00023002"/>
    </source>
</evidence>
<evidence type="ECO:0000256" key="2">
    <source>
        <dbReference type="ARBA" id="ARBA00005466"/>
    </source>
</evidence>
<dbReference type="OrthoDB" id="9775082at2"/>
<dbReference type="InterPro" id="IPR006093">
    <property type="entry name" value="Oxy_OxRdtase_FAD_BS"/>
</dbReference>
<dbReference type="Pfam" id="PF00296">
    <property type="entry name" value="Bac_luciferase"/>
    <property type="match status" value="1"/>
</dbReference>
<accession>A0A1N6Z131</accession>
<dbReference type="STRING" id="1198245.SAMN05444858_107123"/>
<dbReference type="Gene3D" id="3.30.43.10">
    <property type="entry name" value="Uridine Diphospho-n-acetylenolpyruvylglucosamine Reductase, domain 2"/>
    <property type="match status" value="1"/>
</dbReference>
<dbReference type="GO" id="GO:0016705">
    <property type="term" value="F:oxidoreductase activity, acting on paired donors, with incorporation or reduction of molecular oxygen"/>
    <property type="evidence" value="ECO:0007669"/>
    <property type="project" value="InterPro"/>
</dbReference>
<sequence length="766" mass="80960">MSGNYGHRLEFGTLVTPVNASPDTPVALARRSEALGYDLVTFADDPDQPAHLDTWTLLAWVAGRTDRIHLAANALTVPLRSPAVIARSAASLDLLSGGRLELALGTGSRDPDGLAAVAARGGARLDPRAAVDALGESIDVVRAVLDAGDPDPVRYDGEHHRLDGAPRGPLPAHHIPIWLGGTDPRLLRLVGAKADGWLATLDPADPDAVRTSNKIIDEAAGAAGRDPAEIRRLLNVSGRFSATRQGFLNGPAAGWVEDLLPLVVENGVGTIILTTDDVATMERFAREVAPALREAADRALPAPLPRTAQRGVAVRAKRRPGIAYDEVPASLADRAVEPGDVDYARVKSNYLRGGAPGLVLRPRTPAEVTDALNFARAHRHLPLGIRSGGHGISGRSTNDGGIVIDVGGINGIEVLDEDARLVRIGPGARWMDVAAALAPHGWALTSGDYGGVGVGGLATAGGVGWLARKHGLTIDHLRAVEMVLADGRVVRASETENADLFWAVRGAGANFGVVTAFEFEVDEVGPVGWAQFALDAGDPAGLLTRWGAAVEAAPRDLTSAIIMGPPRLGQPAVAQVMAMVDSDDPATIVAQLQPVADVAPGYDQQVVITPYASVMANASDAPHQAQGEPISRTGLIDHLTPEFAAAAARLLASGVVYFFHIRSIGGAVADIDPDAMAWSHRNVNFHVTAFGRHRARLDALWDGLLAEHLRGTYLSFETDLRPERLAEAFPPRTLARLRTLKERYDPDGLFRDNFAITPDTASRTTP</sequence>
<dbReference type="Pfam" id="PF01565">
    <property type="entry name" value="FAD_binding_4"/>
    <property type="match status" value="1"/>
</dbReference>
<dbReference type="PANTHER" id="PTHR42973">
    <property type="entry name" value="BINDING OXIDOREDUCTASE, PUTATIVE (AFU_ORTHOLOGUE AFUA_1G17690)-RELATED"/>
    <property type="match status" value="1"/>
</dbReference>
<dbReference type="Gene3D" id="3.20.20.30">
    <property type="entry name" value="Luciferase-like domain"/>
    <property type="match status" value="1"/>
</dbReference>
<keyword evidence="3" id="KW-0285">Flavoprotein</keyword>
<reference evidence="7 8" key="1">
    <citation type="submission" date="2017-01" db="EMBL/GenBank/DDBJ databases">
        <authorList>
            <person name="Mah S.A."/>
            <person name="Swanson W.J."/>
            <person name="Moy G.W."/>
            <person name="Vacquier V.D."/>
        </authorList>
    </citation>
    <scope>NUCLEOTIDE SEQUENCE [LARGE SCALE GENOMIC DNA]</scope>
    <source>
        <strain evidence="7 8">DSM 45758</strain>
    </source>
</reference>
<dbReference type="InterPro" id="IPR006094">
    <property type="entry name" value="Oxid_FAD_bind_N"/>
</dbReference>
<dbReference type="Gene3D" id="3.30.465.10">
    <property type="match status" value="1"/>
</dbReference>
<keyword evidence="8" id="KW-1185">Reference proteome</keyword>
<dbReference type="GO" id="GO:0071949">
    <property type="term" value="F:FAD binding"/>
    <property type="evidence" value="ECO:0007669"/>
    <property type="project" value="InterPro"/>
</dbReference>
<dbReference type="InterPro" id="IPR011251">
    <property type="entry name" value="Luciferase-like_dom"/>
</dbReference>
<evidence type="ECO:0000256" key="4">
    <source>
        <dbReference type="ARBA" id="ARBA00022827"/>
    </source>
</evidence>
<evidence type="ECO:0000256" key="1">
    <source>
        <dbReference type="ARBA" id="ARBA00001974"/>
    </source>
</evidence>
<evidence type="ECO:0000259" key="6">
    <source>
        <dbReference type="PROSITE" id="PS51387"/>
    </source>
</evidence>
<dbReference type="PROSITE" id="PS51387">
    <property type="entry name" value="FAD_PCMH"/>
    <property type="match status" value="1"/>
</dbReference>
<dbReference type="PROSITE" id="PS00862">
    <property type="entry name" value="OX2_COVAL_FAD"/>
    <property type="match status" value="1"/>
</dbReference>
<dbReference type="InterPro" id="IPR016167">
    <property type="entry name" value="FAD-bd_PCMH_sub1"/>
</dbReference>
<dbReference type="RefSeq" id="WP_076470689.1">
    <property type="nucleotide sequence ID" value="NZ_FTNF01000007.1"/>
</dbReference>